<dbReference type="InterPro" id="IPR033337">
    <property type="entry name" value="TORTIFOLIA1/SINE1-2"/>
</dbReference>
<organism evidence="1 2">
    <name type="scientific">Rhamnella rubrinervis</name>
    <dbReference type="NCBI Taxonomy" id="2594499"/>
    <lineage>
        <taxon>Eukaryota</taxon>
        <taxon>Viridiplantae</taxon>
        <taxon>Streptophyta</taxon>
        <taxon>Embryophyta</taxon>
        <taxon>Tracheophyta</taxon>
        <taxon>Spermatophyta</taxon>
        <taxon>Magnoliopsida</taxon>
        <taxon>eudicotyledons</taxon>
        <taxon>Gunneridae</taxon>
        <taxon>Pentapetalae</taxon>
        <taxon>rosids</taxon>
        <taxon>fabids</taxon>
        <taxon>Rosales</taxon>
        <taxon>Rhamnaceae</taxon>
        <taxon>rhamnoid group</taxon>
        <taxon>Rhamneae</taxon>
        <taxon>Rhamnella</taxon>
    </lineage>
</organism>
<dbReference type="GO" id="GO:0005874">
    <property type="term" value="C:microtubule"/>
    <property type="evidence" value="ECO:0007669"/>
    <property type="project" value="InterPro"/>
</dbReference>
<dbReference type="AlphaFoldDB" id="A0A8K0H7Z2"/>
<reference evidence="1" key="1">
    <citation type="submission" date="2020-03" db="EMBL/GenBank/DDBJ databases">
        <title>A high-quality chromosome-level genome assembly of a woody plant with both climbing and erect habits, Rhamnella rubrinervis.</title>
        <authorList>
            <person name="Lu Z."/>
            <person name="Yang Y."/>
            <person name="Zhu X."/>
            <person name="Sun Y."/>
        </authorList>
    </citation>
    <scope>NUCLEOTIDE SEQUENCE</scope>
    <source>
        <strain evidence="1">BYM</strain>
        <tissue evidence="1">Leaf</tissue>
    </source>
</reference>
<gene>
    <name evidence="1" type="ORF">FNV43_RR12789</name>
</gene>
<dbReference type="EMBL" id="VOIH02000005">
    <property type="protein sequence ID" value="KAF3447602.1"/>
    <property type="molecule type" value="Genomic_DNA"/>
</dbReference>
<dbReference type="PANTHER" id="PTHR31355">
    <property type="entry name" value="MICROTUBULE-ASSOCIATED PROTEIN TORTIFOLIA1"/>
    <property type="match status" value="1"/>
</dbReference>
<comment type="caution">
    <text evidence="1">The sequence shown here is derived from an EMBL/GenBank/DDBJ whole genome shotgun (WGS) entry which is preliminary data.</text>
</comment>
<evidence type="ECO:0000313" key="2">
    <source>
        <dbReference type="Proteomes" id="UP000796880"/>
    </source>
</evidence>
<proteinExistence type="predicted"/>
<dbReference type="Proteomes" id="UP000796880">
    <property type="component" value="Unassembled WGS sequence"/>
</dbReference>
<name>A0A8K0H7Z2_9ROSA</name>
<dbReference type="OrthoDB" id="1699527at2759"/>
<protein>
    <submittedName>
        <fullName evidence="1">Uncharacterized protein</fullName>
    </submittedName>
</protein>
<keyword evidence="2" id="KW-1185">Reference proteome</keyword>
<evidence type="ECO:0000313" key="1">
    <source>
        <dbReference type="EMBL" id="KAF3447602.1"/>
    </source>
</evidence>
<accession>A0A8K0H7Z2</accession>
<dbReference type="PANTHER" id="PTHR31355:SF4">
    <property type="entry name" value="TOG DOMAIN-CONTAINING PROTEIN"/>
    <property type="match status" value="1"/>
</dbReference>
<sequence>MEALKSHVKVLNSKSITLFLSQVSSTTKLKTAHLSALLRISLCEFVVLVHRLKIVPFINTIITTIINTLAMASSATEGSFLVQLACFKVVRVIVRYGIDPTTPPVNKMRIIKSLCDSLCHSLSGFSSLKVPSNIDCLGSGAALCLRAVVDSDHWRIASEDMVTMVCIYVDAALRRRPNQTNAYMSLIMALAKFNVDSNILRKTPRMLVRSPSQRMEAYVVGDDEFVSSTNDLPGHSNVRVCSPKVVDEGIIEMLRSFIASKFGFDPLKCLLL</sequence>
<dbReference type="GO" id="GO:0008017">
    <property type="term" value="F:microtubule binding"/>
    <property type="evidence" value="ECO:0007669"/>
    <property type="project" value="InterPro"/>
</dbReference>